<feature type="compositionally biased region" description="Low complexity" evidence="1">
    <location>
        <begin position="30"/>
        <end position="45"/>
    </location>
</feature>
<proteinExistence type="predicted"/>
<dbReference type="EMBL" id="BSXT01001901">
    <property type="protein sequence ID" value="GMF46001.1"/>
    <property type="molecule type" value="Genomic_DNA"/>
</dbReference>
<evidence type="ECO:0000256" key="1">
    <source>
        <dbReference type="SAM" id="MobiDB-lite"/>
    </source>
</evidence>
<gene>
    <name evidence="2" type="ORF">Pfra01_001674700</name>
</gene>
<accession>A0A9W6XUC0</accession>
<dbReference type="AlphaFoldDB" id="A0A9W6XUC0"/>
<comment type="caution">
    <text evidence="2">The sequence shown here is derived from an EMBL/GenBank/DDBJ whole genome shotgun (WGS) entry which is preliminary data.</text>
</comment>
<feature type="region of interest" description="Disordered" evidence="1">
    <location>
        <begin position="141"/>
        <end position="175"/>
    </location>
</feature>
<dbReference type="Proteomes" id="UP001165121">
    <property type="component" value="Unassembled WGS sequence"/>
</dbReference>
<evidence type="ECO:0000313" key="3">
    <source>
        <dbReference type="Proteomes" id="UP001165121"/>
    </source>
</evidence>
<dbReference type="OrthoDB" id="126776at2759"/>
<name>A0A9W6XUC0_9STRA</name>
<reference evidence="2" key="1">
    <citation type="submission" date="2023-04" db="EMBL/GenBank/DDBJ databases">
        <title>Phytophthora fragariaefolia NBRC 109709.</title>
        <authorList>
            <person name="Ichikawa N."/>
            <person name="Sato H."/>
            <person name="Tonouchi N."/>
        </authorList>
    </citation>
    <scope>NUCLEOTIDE SEQUENCE</scope>
    <source>
        <strain evidence="2">NBRC 109709</strain>
    </source>
</reference>
<keyword evidence="3" id="KW-1185">Reference proteome</keyword>
<sequence length="235" mass="25493">MPAAPGSADLQRQPSHGGASSSGPRPALHASAPSAQAAANTSTSPRLSIAQYRAEHVRKHGPTVMSERNSSQAGAQLSSKPTRSRDVLFEDFGEEMVSPTEDQGARPELDTAHDRLRALLRARRRGRLRVIRFERPINSPNVAQVRPLPSRDDAEGSNDLDEAQSRQLDGRREASRSIIPAALPLVKKSRKDYRFGGSKDPAKEVNELAKGLLVECLSRGPTLSLPRRTRGVSVS</sequence>
<organism evidence="2 3">
    <name type="scientific">Phytophthora fragariaefolia</name>
    <dbReference type="NCBI Taxonomy" id="1490495"/>
    <lineage>
        <taxon>Eukaryota</taxon>
        <taxon>Sar</taxon>
        <taxon>Stramenopiles</taxon>
        <taxon>Oomycota</taxon>
        <taxon>Peronosporomycetes</taxon>
        <taxon>Peronosporales</taxon>
        <taxon>Peronosporaceae</taxon>
        <taxon>Phytophthora</taxon>
    </lineage>
</organism>
<feature type="region of interest" description="Disordered" evidence="1">
    <location>
        <begin position="1"/>
        <end position="87"/>
    </location>
</feature>
<protein>
    <submittedName>
        <fullName evidence="2">Unnamed protein product</fullName>
    </submittedName>
</protein>
<feature type="compositionally biased region" description="Polar residues" evidence="1">
    <location>
        <begin position="66"/>
        <end position="81"/>
    </location>
</feature>
<evidence type="ECO:0000313" key="2">
    <source>
        <dbReference type="EMBL" id="GMF46001.1"/>
    </source>
</evidence>
<feature type="compositionally biased region" description="Polar residues" evidence="1">
    <location>
        <begin position="10"/>
        <end position="23"/>
    </location>
</feature>